<gene>
    <name evidence="2" type="ordered locus">Arcve_1784</name>
</gene>
<dbReference type="PANTHER" id="PTHR39967:SF1">
    <property type="entry name" value="ISH14-TYPE TRANSPOSASE HSIRS44"/>
    <property type="match status" value="1"/>
</dbReference>
<evidence type="ECO:0000259" key="1">
    <source>
        <dbReference type="Pfam" id="PF13610"/>
    </source>
</evidence>
<organism evidence="2 3">
    <name type="scientific">Archaeoglobus veneficus (strain DSM 11195 / SNP6)</name>
    <dbReference type="NCBI Taxonomy" id="693661"/>
    <lineage>
        <taxon>Archaea</taxon>
        <taxon>Methanobacteriati</taxon>
        <taxon>Methanobacteriota</taxon>
        <taxon>Archaeoglobi</taxon>
        <taxon>Archaeoglobales</taxon>
        <taxon>Archaeoglobaceae</taxon>
        <taxon>Archaeoglobus</taxon>
    </lineage>
</organism>
<dbReference type="GeneID" id="10394913"/>
<dbReference type="EMBL" id="CP002588">
    <property type="protein sequence ID" value="AEA47780.1"/>
    <property type="molecule type" value="Genomic_DNA"/>
</dbReference>
<sequence>MVIANIADNDLIKILESFKIFERNKVSLEIKLIAIAMYIVSSSVRRIALLFNVGKSTVHYWIEKFKDVLEFNEKEKVKELVIARIAVDETILKYNGKKCYLFAALDVERNKIVHLKVYPARNALAAYSFLREVLRMCEVEELILDKGPWYRDALQRLGVRFRHEAFGERSLVESVFSSFKQRAEIFFCSITVNFRRREKKFGSLRWKRALECWNRFCRMFMFYFNVVRGCY</sequence>
<evidence type="ECO:0000313" key="3">
    <source>
        <dbReference type="Proteomes" id="UP000008136"/>
    </source>
</evidence>
<dbReference type="AlphaFoldDB" id="F2KQX4"/>
<dbReference type="InterPro" id="IPR032874">
    <property type="entry name" value="DDE_dom"/>
</dbReference>
<evidence type="ECO:0000313" key="2">
    <source>
        <dbReference type="EMBL" id="AEA47780.1"/>
    </source>
</evidence>
<feature type="domain" description="DDE" evidence="1">
    <location>
        <begin position="85"/>
        <end position="182"/>
    </location>
</feature>
<dbReference type="STRING" id="693661.Arcve_1784"/>
<dbReference type="eggNOG" id="arCOG02134">
    <property type="taxonomic scope" value="Archaea"/>
</dbReference>
<protein>
    <submittedName>
        <fullName evidence="2">Transposase IS204/IS1001/IS1096/IS1165 family protein</fullName>
    </submittedName>
</protein>
<name>F2KQX4_ARCVS</name>
<accession>F2KQX4</accession>
<reference evidence="2 3" key="1">
    <citation type="submission" date="2011-03" db="EMBL/GenBank/DDBJ databases">
        <title>The complete genome of Archaeoglobus veneficus SNP6.</title>
        <authorList>
            <consortium name="US DOE Joint Genome Institute (JGI-PGF)"/>
            <person name="Lucas S."/>
            <person name="Copeland A."/>
            <person name="Lapidus A."/>
            <person name="Bruce D."/>
            <person name="Goodwin L."/>
            <person name="Pitluck S."/>
            <person name="Kyrpides N."/>
            <person name="Mavromatis K."/>
            <person name="Pagani I."/>
            <person name="Ivanova N."/>
            <person name="Mikhailova N."/>
            <person name="Lu M."/>
            <person name="Detter J.C."/>
            <person name="Tapia R."/>
            <person name="Han C."/>
            <person name="Land M."/>
            <person name="Hauser L."/>
            <person name="Markowitz V."/>
            <person name="Cheng J.-F."/>
            <person name="Hugenholtz P."/>
            <person name="Woyke T."/>
            <person name="Wu D."/>
            <person name="Spring S."/>
            <person name="Brambilla E."/>
            <person name="Klenk H.-P."/>
            <person name="Eisen J.A."/>
        </authorList>
    </citation>
    <scope>NUCLEOTIDE SEQUENCE [LARGE SCALE GENOMIC DNA]</scope>
    <source>
        <strain>SNP6</strain>
    </source>
</reference>
<dbReference type="KEGG" id="ave:Arcve_1784"/>
<dbReference type="PANTHER" id="PTHR39967">
    <property type="match status" value="1"/>
</dbReference>
<dbReference type="RefSeq" id="WP_013684436.1">
    <property type="nucleotide sequence ID" value="NC_015320.1"/>
</dbReference>
<dbReference type="Proteomes" id="UP000008136">
    <property type="component" value="Chromosome"/>
</dbReference>
<dbReference type="HOGENOM" id="CLU_079548_1_0_2"/>
<dbReference type="Pfam" id="PF13610">
    <property type="entry name" value="DDE_Tnp_IS240"/>
    <property type="match status" value="1"/>
</dbReference>
<keyword evidence="3" id="KW-1185">Reference proteome</keyword>
<proteinExistence type="predicted"/>
<dbReference type="OrthoDB" id="65243at2157"/>